<gene>
    <name evidence="4" type="ORF">AMURIS_02034</name>
</gene>
<evidence type="ECO:0000259" key="3">
    <source>
        <dbReference type="Pfam" id="PF00881"/>
    </source>
</evidence>
<organism evidence="4 5">
    <name type="scientific">Acetatifactor muris</name>
    <dbReference type="NCBI Taxonomy" id="879566"/>
    <lineage>
        <taxon>Bacteria</taxon>
        <taxon>Bacillati</taxon>
        <taxon>Bacillota</taxon>
        <taxon>Clostridia</taxon>
        <taxon>Lachnospirales</taxon>
        <taxon>Lachnospiraceae</taxon>
        <taxon>Acetatifactor</taxon>
    </lineage>
</organism>
<keyword evidence="2 4" id="KW-0560">Oxidoreductase</keyword>
<dbReference type="RefSeq" id="WP_103239426.1">
    <property type="nucleotide sequence ID" value="NZ_JANJZD010000009.1"/>
</dbReference>
<dbReference type="AlphaFoldDB" id="A0A2K4ZFU1"/>
<comment type="similarity">
    <text evidence="1">Belongs to the nitroreductase family.</text>
</comment>
<accession>A0A2K4ZFU1</accession>
<dbReference type="Gene3D" id="3.40.109.10">
    <property type="entry name" value="NADH Oxidase"/>
    <property type="match status" value="1"/>
</dbReference>
<name>A0A2K4ZFU1_9FIRM</name>
<reference evidence="4 5" key="1">
    <citation type="submission" date="2018-01" db="EMBL/GenBank/DDBJ databases">
        <authorList>
            <person name="Gaut B.S."/>
            <person name="Morton B.R."/>
            <person name="Clegg M.T."/>
            <person name="Duvall M.R."/>
        </authorList>
    </citation>
    <scope>NUCLEOTIDE SEQUENCE [LARGE SCALE GENOMIC DNA]</scope>
    <source>
        <strain evidence="4">GP69</strain>
    </source>
</reference>
<dbReference type="PANTHER" id="PTHR43673:SF10">
    <property type="entry name" value="NADH DEHYDROGENASE_NAD(P)H NITROREDUCTASE XCC3605-RELATED"/>
    <property type="match status" value="1"/>
</dbReference>
<feature type="domain" description="Nitroreductase" evidence="3">
    <location>
        <begin position="67"/>
        <end position="158"/>
    </location>
</feature>
<protein>
    <submittedName>
        <fullName evidence="4">NAD(P)H nitroreductase</fullName>
        <ecNumber evidence="4">1.-.-.-</ecNumber>
    </submittedName>
</protein>
<feature type="domain" description="Nitroreductase" evidence="3">
    <location>
        <begin position="7"/>
        <end position="60"/>
    </location>
</feature>
<proteinExistence type="inferred from homology"/>
<dbReference type="EC" id="1.-.-.-" evidence="4"/>
<keyword evidence="5" id="KW-1185">Reference proteome</keyword>
<dbReference type="Proteomes" id="UP000236311">
    <property type="component" value="Unassembled WGS sequence"/>
</dbReference>
<dbReference type="SUPFAM" id="SSF55469">
    <property type="entry name" value="FMN-dependent nitroreductase-like"/>
    <property type="match status" value="1"/>
</dbReference>
<dbReference type="OrthoDB" id="9812105at2"/>
<dbReference type="InterPro" id="IPR000415">
    <property type="entry name" value="Nitroreductase-like"/>
</dbReference>
<dbReference type="PANTHER" id="PTHR43673">
    <property type="entry name" value="NAD(P)H NITROREDUCTASE YDGI-RELATED"/>
    <property type="match status" value="1"/>
</dbReference>
<evidence type="ECO:0000313" key="4">
    <source>
        <dbReference type="EMBL" id="SOY29319.1"/>
    </source>
</evidence>
<dbReference type="EMBL" id="OFSM01000009">
    <property type="protein sequence ID" value="SOY29319.1"/>
    <property type="molecule type" value="Genomic_DNA"/>
</dbReference>
<evidence type="ECO:0000256" key="2">
    <source>
        <dbReference type="ARBA" id="ARBA00023002"/>
    </source>
</evidence>
<evidence type="ECO:0000256" key="1">
    <source>
        <dbReference type="ARBA" id="ARBA00007118"/>
    </source>
</evidence>
<evidence type="ECO:0000313" key="5">
    <source>
        <dbReference type="Proteomes" id="UP000236311"/>
    </source>
</evidence>
<dbReference type="InterPro" id="IPR029479">
    <property type="entry name" value="Nitroreductase"/>
</dbReference>
<dbReference type="GO" id="GO:0016491">
    <property type="term" value="F:oxidoreductase activity"/>
    <property type="evidence" value="ECO:0007669"/>
    <property type="project" value="UniProtKB-KW"/>
</dbReference>
<sequence>MTANECIKGRRSIRKFTNQPVSHELLAQIVETASYAPSWKHTQIVRYIAVEGEKKATLAKCTSLYPGNGKIMENAPMVIAVTMIRGRSGYERDGSFSTPKGDRWQMYDAGAAGEAFCLAAYEQGLGTVIMGLFDEEDASKLLELPEDRELVALIPIGYPDESPVAPRRKAVEELLSYQS</sequence>
<dbReference type="Pfam" id="PF00881">
    <property type="entry name" value="Nitroreductase"/>
    <property type="match status" value="2"/>
</dbReference>